<comment type="caution">
    <text evidence="2">The sequence shown here is derived from an EMBL/GenBank/DDBJ whole genome shotgun (WGS) entry which is preliminary data.</text>
</comment>
<dbReference type="SUPFAM" id="SSF53448">
    <property type="entry name" value="Nucleotide-diphospho-sugar transferases"/>
    <property type="match status" value="1"/>
</dbReference>
<sequence>MNKVLLIIPAYNEQDSILSTIDTIDEYNKNHSSNKLDYIVINDGSRDRTEEILTSNNKPHVKLVHNLGIGGAVQTGYKYALEHNYDIAIQFDGDGQHDVNFVEDVCKPIFDGKANMTIGSRFVEGSTSEFKSTKARQTGIKIISSFIKFFTGEKLYDVTSGFRAVDRGLIAQFAIDYPLEYPEPISTTQILKEGKHVSEVPVEMNERSGGVSSIRSWKNAYYMINVLLSIMIIGTRRSK</sequence>
<name>A0A395W6P0_9FIRM</name>
<dbReference type="InterPro" id="IPR029044">
    <property type="entry name" value="Nucleotide-diphossugar_trans"/>
</dbReference>
<feature type="domain" description="Glycosyltransferase 2-like" evidence="1">
    <location>
        <begin position="6"/>
        <end position="170"/>
    </location>
</feature>
<keyword evidence="2" id="KW-0808">Transferase</keyword>
<dbReference type="CDD" id="cd04179">
    <property type="entry name" value="DPM_DPG-synthase_like"/>
    <property type="match status" value="1"/>
</dbReference>
<dbReference type="RefSeq" id="WP_118326049.1">
    <property type="nucleotide sequence ID" value="NZ_CATXNH010000011.1"/>
</dbReference>
<evidence type="ECO:0000313" key="2">
    <source>
        <dbReference type="EMBL" id="RGU88451.1"/>
    </source>
</evidence>
<dbReference type="GO" id="GO:0016740">
    <property type="term" value="F:transferase activity"/>
    <property type="evidence" value="ECO:0007669"/>
    <property type="project" value="UniProtKB-KW"/>
</dbReference>
<dbReference type="AlphaFoldDB" id="A0A395W6P0"/>
<protein>
    <submittedName>
        <fullName evidence="2">Glycosyltransferase family 2 protein</fullName>
    </submittedName>
</protein>
<dbReference type="Pfam" id="PF00535">
    <property type="entry name" value="Glycos_transf_2"/>
    <property type="match status" value="1"/>
</dbReference>
<gene>
    <name evidence="2" type="ORF">DWW32_13130</name>
</gene>
<dbReference type="PANTHER" id="PTHR48090:SF7">
    <property type="entry name" value="RFBJ PROTEIN"/>
    <property type="match status" value="1"/>
</dbReference>
<proteinExistence type="predicted"/>
<dbReference type="Proteomes" id="UP000265489">
    <property type="component" value="Unassembled WGS sequence"/>
</dbReference>
<dbReference type="InterPro" id="IPR050256">
    <property type="entry name" value="Glycosyltransferase_2"/>
</dbReference>
<accession>A0A395W6P0</accession>
<organism evidence="2 3">
    <name type="scientific">Holdemanella biformis</name>
    <dbReference type="NCBI Taxonomy" id="1735"/>
    <lineage>
        <taxon>Bacteria</taxon>
        <taxon>Bacillati</taxon>
        <taxon>Bacillota</taxon>
        <taxon>Erysipelotrichia</taxon>
        <taxon>Erysipelotrichales</taxon>
        <taxon>Erysipelotrichaceae</taxon>
        <taxon>Holdemanella</taxon>
    </lineage>
</organism>
<dbReference type="Gene3D" id="3.90.550.10">
    <property type="entry name" value="Spore Coat Polysaccharide Biosynthesis Protein SpsA, Chain A"/>
    <property type="match status" value="1"/>
</dbReference>
<reference evidence="2 3" key="1">
    <citation type="submission" date="2018-08" db="EMBL/GenBank/DDBJ databases">
        <title>A genome reference for cultivated species of the human gut microbiota.</title>
        <authorList>
            <person name="Zou Y."/>
            <person name="Xue W."/>
            <person name="Luo G."/>
        </authorList>
    </citation>
    <scope>NUCLEOTIDE SEQUENCE [LARGE SCALE GENOMIC DNA]</scope>
    <source>
        <strain evidence="2 3">AF15-20</strain>
    </source>
</reference>
<dbReference type="PANTHER" id="PTHR48090">
    <property type="entry name" value="UNDECAPRENYL-PHOSPHATE 4-DEOXY-4-FORMAMIDO-L-ARABINOSE TRANSFERASE-RELATED"/>
    <property type="match status" value="1"/>
</dbReference>
<dbReference type="EMBL" id="QRYQ01000051">
    <property type="protein sequence ID" value="RGU88451.1"/>
    <property type="molecule type" value="Genomic_DNA"/>
</dbReference>
<dbReference type="GeneID" id="66580851"/>
<evidence type="ECO:0000313" key="3">
    <source>
        <dbReference type="Proteomes" id="UP000265489"/>
    </source>
</evidence>
<dbReference type="InterPro" id="IPR001173">
    <property type="entry name" value="Glyco_trans_2-like"/>
</dbReference>
<evidence type="ECO:0000259" key="1">
    <source>
        <dbReference type="Pfam" id="PF00535"/>
    </source>
</evidence>